<keyword evidence="1" id="KW-0472">Membrane</keyword>
<protein>
    <submittedName>
        <fullName evidence="2">Prepilin-type N-terminal cleavage/methylation domain-containing protein</fullName>
    </submittedName>
</protein>
<accession>A0AAF0CS86</accession>
<organism evidence="2 3">
    <name type="scientific">Synoicihabitans lomoniglobus</name>
    <dbReference type="NCBI Taxonomy" id="2909285"/>
    <lineage>
        <taxon>Bacteria</taxon>
        <taxon>Pseudomonadati</taxon>
        <taxon>Verrucomicrobiota</taxon>
        <taxon>Opitutia</taxon>
        <taxon>Opitutales</taxon>
        <taxon>Opitutaceae</taxon>
        <taxon>Synoicihabitans</taxon>
    </lineage>
</organism>
<evidence type="ECO:0000313" key="2">
    <source>
        <dbReference type="EMBL" id="WED67069.1"/>
    </source>
</evidence>
<dbReference type="RefSeq" id="WP_330931332.1">
    <property type="nucleotide sequence ID" value="NZ_CP119075.1"/>
</dbReference>
<evidence type="ECO:0000313" key="3">
    <source>
        <dbReference type="Proteomes" id="UP001218638"/>
    </source>
</evidence>
<keyword evidence="1" id="KW-0812">Transmembrane</keyword>
<dbReference type="PROSITE" id="PS00409">
    <property type="entry name" value="PROKAR_NTER_METHYL"/>
    <property type="match status" value="1"/>
</dbReference>
<dbReference type="Proteomes" id="UP001218638">
    <property type="component" value="Chromosome"/>
</dbReference>
<dbReference type="Pfam" id="PF07963">
    <property type="entry name" value="N_methyl"/>
    <property type="match status" value="1"/>
</dbReference>
<keyword evidence="3" id="KW-1185">Reference proteome</keyword>
<keyword evidence="1" id="KW-1133">Transmembrane helix</keyword>
<dbReference type="EMBL" id="CP119075">
    <property type="protein sequence ID" value="WED67069.1"/>
    <property type="molecule type" value="Genomic_DNA"/>
</dbReference>
<proteinExistence type="predicted"/>
<name>A0AAF0CS86_9BACT</name>
<gene>
    <name evidence="2" type="ORF">PXH66_09420</name>
</gene>
<dbReference type="NCBIfam" id="TIGR02532">
    <property type="entry name" value="IV_pilin_GFxxxE"/>
    <property type="match status" value="1"/>
</dbReference>
<dbReference type="AlphaFoldDB" id="A0AAF0CS86"/>
<evidence type="ECO:0000256" key="1">
    <source>
        <dbReference type="SAM" id="Phobius"/>
    </source>
</evidence>
<dbReference type="InterPro" id="IPR012902">
    <property type="entry name" value="N_methyl_site"/>
</dbReference>
<feature type="transmembrane region" description="Helical" evidence="1">
    <location>
        <begin position="21"/>
        <end position="43"/>
    </location>
</feature>
<sequence length="192" mass="21273">MVAYPRFSHRPQRRFNAGLSLVEVMVASAILAMVATTLVGVFLQNSRYSYILSYRTQAVTTSLSILEQLRFRQYAEVADIYSAGAAGSVTVTIADPSSETGYADLVLPVNVLDDTEVNSSWTNTSIVVDPDGDAPRLPMRFFLHLKRNFSNGADKIDVFEVVLLYQFKRSGEADTAWNTGNVRLIVPNLNIM</sequence>
<reference evidence="2" key="1">
    <citation type="submission" date="2023-03" db="EMBL/GenBank/DDBJ databases">
        <title>Lomoglobus Profundus gen. nov., sp. nov., a novel member of the phylum Verrucomicrobia, isolated from deep-marine sediment of South China Sea.</title>
        <authorList>
            <person name="Ahmad T."/>
            <person name="Ishaq S.E."/>
            <person name="Wang F."/>
        </authorList>
    </citation>
    <scope>NUCLEOTIDE SEQUENCE</scope>
    <source>
        <strain evidence="2">LMO-M01</strain>
    </source>
</reference>
<dbReference type="KEGG" id="slom:PXH66_09420"/>